<dbReference type="Proteomes" id="UP001234216">
    <property type="component" value="Unassembled WGS sequence"/>
</dbReference>
<dbReference type="PROSITE" id="PS51819">
    <property type="entry name" value="VOC"/>
    <property type="match status" value="1"/>
</dbReference>
<protein>
    <submittedName>
        <fullName evidence="2">Catechol 2,3-dioxygenase-like lactoylglutathione lyase family enzyme</fullName>
    </submittedName>
</protein>
<dbReference type="CDD" id="cd06587">
    <property type="entry name" value="VOC"/>
    <property type="match status" value="1"/>
</dbReference>
<dbReference type="InterPro" id="IPR029068">
    <property type="entry name" value="Glyas_Bleomycin-R_OHBP_Dase"/>
</dbReference>
<dbReference type="InterPro" id="IPR041581">
    <property type="entry name" value="Glyoxalase_6"/>
</dbReference>
<dbReference type="PANTHER" id="PTHR35908:SF1">
    <property type="entry name" value="CONSERVED PROTEIN"/>
    <property type="match status" value="1"/>
</dbReference>
<evidence type="ECO:0000313" key="3">
    <source>
        <dbReference type="Proteomes" id="UP001234216"/>
    </source>
</evidence>
<gene>
    <name evidence="2" type="ORF">QFZ22_008391</name>
</gene>
<organism evidence="2 3">
    <name type="scientific">Streptomyces canus</name>
    <dbReference type="NCBI Taxonomy" id="58343"/>
    <lineage>
        <taxon>Bacteria</taxon>
        <taxon>Bacillati</taxon>
        <taxon>Actinomycetota</taxon>
        <taxon>Actinomycetes</taxon>
        <taxon>Kitasatosporales</taxon>
        <taxon>Streptomycetaceae</taxon>
        <taxon>Streptomyces</taxon>
        <taxon>Streptomyces aurantiacus group</taxon>
    </lineage>
</organism>
<dbReference type="EMBL" id="JAUSZV010000005">
    <property type="protein sequence ID" value="MDQ0912406.1"/>
    <property type="molecule type" value="Genomic_DNA"/>
</dbReference>
<evidence type="ECO:0000313" key="2">
    <source>
        <dbReference type="EMBL" id="MDQ0912406.1"/>
    </source>
</evidence>
<accession>A0AAW8FQS8</accession>
<dbReference type="Pfam" id="PF18029">
    <property type="entry name" value="Glyoxalase_6"/>
    <property type="match status" value="1"/>
</dbReference>
<keyword evidence="2" id="KW-0456">Lyase</keyword>
<feature type="domain" description="VOC" evidence="1">
    <location>
        <begin position="5"/>
        <end position="120"/>
    </location>
</feature>
<sequence>MTVAEFIGINLDCPDPPALAEFYATLTGGKVTYSAPEGAAMSVEGGPTMLFQRKENHSPASWPDGEPSKQFHLDFYVDDLDTGEASAVAAGATKVSFQPGDGKWRVMADPAGHLFCICPRS</sequence>
<dbReference type="SUPFAM" id="SSF54593">
    <property type="entry name" value="Glyoxalase/Bleomycin resistance protein/Dihydroxybiphenyl dioxygenase"/>
    <property type="match status" value="1"/>
</dbReference>
<name>A0AAW8FQS8_9ACTN</name>
<dbReference type="AlphaFoldDB" id="A0AAW8FQS8"/>
<reference evidence="2" key="1">
    <citation type="submission" date="2023-07" db="EMBL/GenBank/DDBJ databases">
        <title>Comparative genomics of wheat-associated soil bacteria to identify genetic determinants of phenazine resistance.</title>
        <authorList>
            <person name="Mouncey N."/>
        </authorList>
    </citation>
    <scope>NUCLEOTIDE SEQUENCE</scope>
    <source>
        <strain evidence="2">V4I22</strain>
    </source>
</reference>
<dbReference type="RefSeq" id="WP_306984748.1">
    <property type="nucleotide sequence ID" value="NZ_JAUSYQ010000002.1"/>
</dbReference>
<dbReference type="Gene3D" id="3.10.180.10">
    <property type="entry name" value="2,3-Dihydroxybiphenyl 1,2-Dioxygenase, domain 1"/>
    <property type="match status" value="1"/>
</dbReference>
<dbReference type="PANTHER" id="PTHR35908">
    <property type="entry name" value="HYPOTHETICAL FUSION PROTEIN"/>
    <property type="match status" value="1"/>
</dbReference>
<dbReference type="GO" id="GO:0016829">
    <property type="term" value="F:lyase activity"/>
    <property type="evidence" value="ECO:0007669"/>
    <property type="project" value="UniProtKB-KW"/>
</dbReference>
<dbReference type="InterPro" id="IPR037523">
    <property type="entry name" value="VOC_core"/>
</dbReference>
<evidence type="ECO:0000259" key="1">
    <source>
        <dbReference type="PROSITE" id="PS51819"/>
    </source>
</evidence>
<comment type="caution">
    <text evidence="2">The sequence shown here is derived from an EMBL/GenBank/DDBJ whole genome shotgun (WGS) entry which is preliminary data.</text>
</comment>
<proteinExistence type="predicted"/>